<feature type="region of interest" description="Disordered" evidence="1">
    <location>
        <begin position="153"/>
        <end position="183"/>
    </location>
</feature>
<keyword evidence="2" id="KW-0732">Signal</keyword>
<accession>A0A1V6V7M8</accession>
<keyword evidence="4" id="KW-1185">Reference proteome</keyword>
<evidence type="ECO:0008006" key="5">
    <source>
        <dbReference type="Google" id="ProtNLM"/>
    </source>
</evidence>
<comment type="caution">
    <text evidence="3">The sequence shown here is derived from an EMBL/GenBank/DDBJ whole genome shotgun (WGS) entry which is preliminary data.</text>
</comment>
<evidence type="ECO:0000313" key="4">
    <source>
        <dbReference type="Proteomes" id="UP000191500"/>
    </source>
</evidence>
<dbReference type="Proteomes" id="UP000191500">
    <property type="component" value="Unassembled WGS sequence"/>
</dbReference>
<protein>
    <recommendedName>
        <fullName evidence="5">Ecp2 effector protein domain-containing protein</fullName>
    </recommendedName>
</protein>
<organism evidence="3 4">
    <name type="scientific">Penicillium coprophilum</name>
    <dbReference type="NCBI Taxonomy" id="36646"/>
    <lineage>
        <taxon>Eukaryota</taxon>
        <taxon>Fungi</taxon>
        <taxon>Dikarya</taxon>
        <taxon>Ascomycota</taxon>
        <taxon>Pezizomycotina</taxon>
        <taxon>Eurotiomycetes</taxon>
        <taxon>Eurotiomycetidae</taxon>
        <taxon>Eurotiales</taxon>
        <taxon>Aspergillaceae</taxon>
        <taxon>Penicillium</taxon>
    </lineage>
</organism>
<evidence type="ECO:0000256" key="2">
    <source>
        <dbReference type="SAM" id="SignalP"/>
    </source>
</evidence>
<gene>
    <name evidence="3" type="ORF">PENCOP_c001G05031</name>
</gene>
<feature type="compositionally biased region" description="Polar residues" evidence="1">
    <location>
        <begin position="155"/>
        <end position="175"/>
    </location>
</feature>
<name>A0A1V6V7M8_9EURO</name>
<dbReference type="EMBL" id="MDDG01000001">
    <property type="protein sequence ID" value="OQE46697.1"/>
    <property type="molecule type" value="Genomic_DNA"/>
</dbReference>
<proteinExistence type="predicted"/>
<dbReference type="AlphaFoldDB" id="A0A1V6V7M8"/>
<reference evidence="4" key="1">
    <citation type="journal article" date="2017" name="Nat. Microbiol.">
        <title>Global analysis of biosynthetic gene clusters reveals vast potential of secondary metabolite production in Penicillium species.</title>
        <authorList>
            <person name="Nielsen J.C."/>
            <person name="Grijseels S."/>
            <person name="Prigent S."/>
            <person name="Ji B."/>
            <person name="Dainat J."/>
            <person name="Nielsen K.F."/>
            <person name="Frisvad J.C."/>
            <person name="Workman M."/>
            <person name="Nielsen J."/>
        </authorList>
    </citation>
    <scope>NUCLEOTIDE SEQUENCE [LARGE SCALE GENOMIC DNA]</scope>
    <source>
        <strain evidence="4">IBT 31321</strain>
    </source>
</reference>
<feature type="chain" id="PRO_5012235362" description="Ecp2 effector protein domain-containing protein" evidence="2">
    <location>
        <begin position="21"/>
        <end position="293"/>
    </location>
</feature>
<sequence length="293" mass="32493">MHSLVTSLISLCLLSRTVHAQSIARVWAHFYPSCPGEPFSNLDTYENHQESAPSQDITVDSCTSFAVPSYERNLVSAISVDAELLSHNHDVPFLEGGSGCNITVHEVPGCIDPPLITKEIRDGVEVSQCEPRQLAYTQVWVKLVCDSDSPLYDENASTQGTKQSEQTETKQSMPTAQPDAPMRAEKHTTIEDINNIQTPGSNLESWRGSQITHNQLEPVQQSRVNDAGHAESDRIVHQVMELLKNQTSHIVTGKHHPIHSNVTLHQNGTALGNHTVMSRRRLSVLRNRAARFV</sequence>
<feature type="signal peptide" evidence="2">
    <location>
        <begin position="1"/>
        <end position="20"/>
    </location>
</feature>
<evidence type="ECO:0000256" key="1">
    <source>
        <dbReference type="SAM" id="MobiDB-lite"/>
    </source>
</evidence>
<evidence type="ECO:0000313" key="3">
    <source>
        <dbReference type="EMBL" id="OQE46697.1"/>
    </source>
</evidence>